<dbReference type="SUPFAM" id="SSF55031">
    <property type="entry name" value="Bacterial exopeptidase dimerisation domain"/>
    <property type="match status" value="1"/>
</dbReference>
<evidence type="ECO:0000313" key="7">
    <source>
        <dbReference type="Proteomes" id="UP001570846"/>
    </source>
</evidence>
<dbReference type="InterPro" id="IPR002933">
    <property type="entry name" value="Peptidase_M20"/>
</dbReference>
<dbReference type="PIRSF" id="PIRSF005962">
    <property type="entry name" value="Pept_M20D_amidohydro"/>
    <property type="match status" value="1"/>
</dbReference>
<name>A0A5M8QB92_9BACT</name>
<accession>A0A5M8QB92</accession>
<dbReference type="PANTHER" id="PTHR11014">
    <property type="entry name" value="PEPTIDASE M20 FAMILY MEMBER"/>
    <property type="match status" value="1"/>
</dbReference>
<keyword evidence="1 4" id="KW-0378">Hydrolase</keyword>
<dbReference type="NCBIfam" id="TIGR01891">
    <property type="entry name" value="amidohydrolases"/>
    <property type="match status" value="1"/>
</dbReference>
<reference evidence="4 6" key="1">
    <citation type="submission" date="2019-07" db="EMBL/GenBank/DDBJ databases">
        <authorList>
            <person name="Qu J.-H."/>
        </authorList>
    </citation>
    <scope>NUCLEOTIDE SEQUENCE [LARGE SCALE GENOMIC DNA]</scope>
    <source>
        <strain evidence="4 6">MDT1-10-3</strain>
    </source>
</reference>
<comment type="caution">
    <text evidence="4">The sequence shown here is derived from an EMBL/GenBank/DDBJ whole genome shotgun (WGS) entry which is preliminary data.</text>
</comment>
<feature type="binding site" evidence="2">
    <location>
        <position position="359"/>
    </location>
    <ligand>
        <name>Mn(2+)</name>
        <dbReference type="ChEBI" id="CHEBI:29035"/>
        <label>2</label>
    </ligand>
</feature>
<dbReference type="GO" id="GO:0016787">
    <property type="term" value="F:hydrolase activity"/>
    <property type="evidence" value="ECO:0007669"/>
    <property type="project" value="UniProtKB-KW"/>
</dbReference>
<dbReference type="InterPro" id="IPR011650">
    <property type="entry name" value="Peptidase_M20_dimer"/>
</dbReference>
<keyword evidence="2" id="KW-0464">Manganese</keyword>
<organism evidence="4 6">
    <name type="scientific">Rufibacter glacialis</name>
    <dbReference type="NCBI Taxonomy" id="1259555"/>
    <lineage>
        <taxon>Bacteria</taxon>
        <taxon>Pseudomonadati</taxon>
        <taxon>Bacteroidota</taxon>
        <taxon>Cytophagia</taxon>
        <taxon>Cytophagales</taxon>
        <taxon>Hymenobacteraceae</taxon>
        <taxon>Rufibacter</taxon>
    </lineage>
</organism>
<dbReference type="SUPFAM" id="SSF53187">
    <property type="entry name" value="Zn-dependent exopeptidases"/>
    <property type="match status" value="1"/>
</dbReference>
<evidence type="ECO:0000313" key="4">
    <source>
        <dbReference type="EMBL" id="KAA6433229.1"/>
    </source>
</evidence>
<dbReference type="InterPro" id="IPR036264">
    <property type="entry name" value="Bact_exopeptidase_dim_dom"/>
</dbReference>
<evidence type="ECO:0000256" key="1">
    <source>
        <dbReference type="ARBA" id="ARBA00022801"/>
    </source>
</evidence>
<protein>
    <submittedName>
        <fullName evidence="4">Amidohydrolase</fullName>
    </submittedName>
</protein>
<feature type="binding site" evidence="2">
    <location>
        <position position="104"/>
    </location>
    <ligand>
        <name>Mn(2+)</name>
        <dbReference type="ChEBI" id="CHEBI:29035"/>
        <label>2</label>
    </ligand>
</feature>
<evidence type="ECO:0000313" key="6">
    <source>
        <dbReference type="Proteomes" id="UP000323866"/>
    </source>
</evidence>
<reference evidence="4 6" key="2">
    <citation type="submission" date="2019-09" db="EMBL/GenBank/DDBJ databases">
        <title>A bacterium isolated from glacier soil.</title>
        <authorList>
            <person name="Liu Q."/>
        </authorList>
    </citation>
    <scope>NUCLEOTIDE SEQUENCE [LARGE SCALE GENOMIC DNA]</scope>
    <source>
        <strain evidence="4 6">MDT1-10-3</strain>
    </source>
</reference>
<dbReference type="PANTHER" id="PTHR11014:SF169">
    <property type="entry name" value="CLAN MH, FAMILY M20, PEPTIDASE T-LIKE METALLOPEPTIDASE"/>
    <property type="match status" value="1"/>
</dbReference>
<evidence type="ECO:0000313" key="5">
    <source>
        <dbReference type="EMBL" id="MFA1770852.1"/>
    </source>
</evidence>
<dbReference type="GO" id="GO:0046872">
    <property type="term" value="F:metal ion binding"/>
    <property type="evidence" value="ECO:0007669"/>
    <property type="project" value="UniProtKB-KW"/>
</dbReference>
<dbReference type="Gene3D" id="3.30.70.360">
    <property type="match status" value="1"/>
</dbReference>
<feature type="domain" description="Peptidase M20 dimerisation" evidence="3">
    <location>
        <begin position="187"/>
        <end position="283"/>
    </location>
</feature>
<dbReference type="Pfam" id="PF07687">
    <property type="entry name" value="M20_dimer"/>
    <property type="match status" value="1"/>
</dbReference>
<feature type="binding site" evidence="2">
    <location>
        <position position="165"/>
    </location>
    <ligand>
        <name>Mn(2+)</name>
        <dbReference type="ChEBI" id="CHEBI:29035"/>
        <label>2</label>
    </ligand>
</feature>
<feature type="binding site" evidence="2">
    <location>
        <position position="139"/>
    </location>
    <ligand>
        <name>Mn(2+)</name>
        <dbReference type="ChEBI" id="CHEBI:29035"/>
        <label>2</label>
    </ligand>
</feature>
<dbReference type="EMBL" id="VKKZ01000021">
    <property type="protein sequence ID" value="KAA6433229.1"/>
    <property type="molecule type" value="Genomic_DNA"/>
</dbReference>
<keyword evidence="7" id="KW-1185">Reference proteome</keyword>
<dbReference type="Proteomes" id="UP001570846">
    <property type="component" value="Unassembled WGS sequence"/>
</dbReference>
<dbReference type="EMBL" id="JBGOGF010000003">
    <property type="protein sequence ID" value="MFA1770852.1"/>
    <property type="molecule type" value="Genomic_DNA"/>
</dbReference>
<keyword evidence="2" id="KW-0479">Metal-binding</keyword>
<dbReference type="Pfam" id="PF01546">
    <property type="entry name" value="Peptidase_M20"/>
    <property type="match status" value="1"/>
</dbReference>
<sequence>MPPDPSPALNDLVQLRKYLHQHPELSGQEQETARFLQRYLQAFQPSDLLSGLGSGTGLVALWDSGQPGPTILFRAELDALPIPEEEAGSAFPYFSRNAGVSHKCGHDGHATMVAGLAPFLQENPPARGKVGLLFQPAEETGEGAAALLQDPRFTNLKPDYIFGLHNLPGFPEGQVVLREGGFCAASRGMRITLEGRTSHAAEPEKAHSPAACVARLLQELPQIPQRLAARQLVLLTLTHARLGEPSFSITPGMAVVQATLRAFQETDMQQLIATTEQVVRQEAQAAGLGVQISYEEVFSATENHPEAFALLQTVAQEAGVDVALPKEPFRWSEDFGRYAQIAKIGFFGLGAGEQQPNLHHPAYDFPDQLIPHGLRMYQALVAACLAPDLP</sequence>
<dbReference type="Proteomes" id="UP000323866">
    <property type="component" value="Unassembled WGS sequence"/>
</dbReference>
<gene>
    <name evidence="5" type="ORF">ACD591_06085</name>
    <name evidence="4" type="ORF">FOE74_12135</name>
</gene>
<proteinExistence type="predicted"/>
<feature type="binding site" evidence="2">
    <location>
        <position position="106"/>
    </location>
    <ligand>
        <name>Mn(2+)</name>
        <dbReference type="ChEBI" id="CHEBI:29035"/>
        <label>2</label>
    </ligand>
</feature>
<comment type="cofactor">
    <cofactor evidence="2">
        <name>Mn(2+)</name>
        <dbReference type="ChEBI" id="CHEBI:29035"/>
    </cofactor>
    <text evidence="2">The Mn(2+) ion enhances activity.</text>
</comment>
<dbReference type="Gene3D" id="3.40.630.10">
    <property type="entry name" value="Zn peptidases"/>
    <property type="match status" value="1"/>
</dbReference>
<evidence type="ECO:0000256" key="2">
    <source>
        <dbReference type="PIRSR" id="PIRSR005962-1"/>
    </source>
</evidence>
<dbReference type="InterPro" id="IPR017439">
    <property type="entry name" value="Amidohydrolase"/>
</dbReference>
<dbReference type="OrthoDB" id="9777385at2"/>
<reference evidence="5 7" key="3">
    <citation type="submission" date="2024-08" db="EMBL/GenBank/DDBJ databases">
        <authorList>
            <person name="Wei W."/>
        </authorList>
    </citation>
    <scope>NUCLEOTIDE SEQUENCE [LARGE SCALE GENOMIC DNA]</scope>
    <source>
        <strain evidence="5 7">XU2</strain>
    </source>
</reference>
<dbReference type="RefSeq" id="WP_149098890.1">
    <property type="nucleotide sequence ID" value="NZ_BMMG01000004.1"/>
</dbReference>
<dbReference type="AlphaFoldDB" id="A0A5M8QB92"/>
<evidence type="ECO:0000259" key="3">
    <source>
        <dbReference type="Pfam" id="PF07687"/>
    </source>
</evidence>